<dbReference type="PhylomeDB" id="A0A0G4H678"/>
<evidence type="ECO:0000313" key="6">
    <source>
        <dbReference type="Proteomes" id="UP000041254"/>
    </source>
</evidence>
<evidence type="ECO:0000256" key="1">
    <source>
        <dbReference type="ARBA" id="ARBA00006484"/>
    </source>
</evidence>
<keyword evidence="4" id="KW-0472">Membrane</keyword>
<feature type="transmembrane region" description="Helical" evidence="4">
    <location>
        <begin position="54"/>
        <end position="77"/>
    </location>
</feature>
<dbReference type="Proteomes" id="UP000041254">
    <property type="component" value="Unassembled WGS sequence"/>
</dbReference>
<evidence type="ECO:0000256" key="4">
    <source>
        <dbReference type="SAM" id="Phobius"/>
    </source>
</evidence>
<dbReference type="InterPro" id="IPR051019">
    <property type="entry name" value="VLCFA-Steroid_DH"/>
</dbReference>
<accession>A0A0G4H678</accession>
<dbReference type="PRINTS" id="PR00080">
    <property type="entry name" value="SDRFAMILY"/>
</dbReference>
<keyword evidence="4" id="KW-1133">Transmembrane helix</keyword>
<dbReference type="PANTHER" id="PTHR43899:SF13">
    <property type="entry name" value="RH59310P"/>
    <property type="match status" value="1"/>
</dbReference>
<dbReference type="PANTHER" id="PTHR43899">
    <property type="entry name" value="RH59310P"/>
    <property type="match status" value="1"/>
</dbReference>
<sequence>MPDEVSHASPSTRLAVAPSPNNYKTMMSSTSVTGSFDAYDPEKSLPHPLLRWSLWRIGLTLIYGTVWIPLALVTFLVDQLFWWLTMPLCWIMPCTNGTKRLPPVKPSDEKYALVTGGGHGIGRAISEELAKRKFNLILAARNQSKLTEAAEALAEKYSVKVLTLPADLGVAGGAEKLHRDVNDLLLTKGDDHHVAILVNNAGRLNRSAYLSEELSGIMSMTQLNSISYAILMRLFGEDMAKRGCGRILNNASVVGWLPGPSCAMYHATKAFVVSLSQSVGYELRPHGVGVTCLTPPGTKSSLFAGEAENALIAHDMLTEKTEKVAAFGVRRLMKGARLAAPGGFSFFIDVVSRCMPEPILLYFAHLAWWPLDNLLDPRDCNKTLEAQRPKHDAA</sequence>
<name>A0A0G4H678_VITBC</name>
<evidence type="ECO:0000313" key="5">
    <source>
        <dbReference type="EMBL" id="CEM39335.1"/>
    </source>
</evidence>
<reference evidence="5 6" key="1">
    <citation type="submission" date="2014-11" db="EMBL/GenBank/DDBJ databases">
        <authorList>
            <person name="Zhu J."/>
            <person name="Qi W."/>
            <person name="Song R."/>
        </authorList>
    </citation>
    <scope>NUCLEOTIDE SEQUENCE [LARGE SCALE GENOMIC DNA]</scope>
</reference>
<evidence type="ECO:0000256" key="2">
    <source>
        <dbReference type="ARBA" id="ARBA00023002"/>
    </source>
</evidence>
<dbReference type="PRINTS" id="PR00081">
    <property type="entry name" value="GDHRDH"/>
</dbReference>
<keyword evidence="4" id="KW-0812">Transmembrane</keyword>
<dbReference type="AlphaFoldDB" id="A0A0G4H678"/>
<dbReference type="Gene3D" id="3.40.50.720">
    <property type="entry name" value="NAD(P)-binding Rossmann-like Domain"/>
    <property type="match status" value="1"/>
</dbReference>
<dbReference type="InterPro" id="IPR002347">
    <property type="entry name" value="SDR_fam"/>
</dbReference>
<dbReference type="InParanoid" id="A0A0G4H678"/>
<evidence type="ECO:0000256" key="3">
    <source>
        <dbReference type="RuleBase" id="RU000363"/>
    </source>
</evidence>
<organism evidence="5 6">
    <name type="scientific">Vitrella brassicaformis (strain CCMP3155)</name>
    <dbReference type="NCBI Taxonomy" id="1169540"/>
    <lineage>
        <taxon>Eukaryota</taxon>
        <taxon>Sar</taxon>
        <taxon>Alveolata</taxon>
        <taxon>Colpodellida</taxon>
        <taxon>Vitrellaceae</taxon>
        <taxon>Vitrella</taxon>
    </lineage>
</organism>
<dbReference type="EMBL" id="CDMY01001036">
    <property type="protein sequence ID" value="CEM39335.1"/>
    <property type="molecule type" value="Genomic_DNA"/>
</dbReference>
<comment type="similarity">
    <text evidence="1 3">Belongs to the short-chain dehydrogenases/reductases (SDR) family.</text>
</comment>
<keyword evidence="6" id="KW-1185">Reference proteome</keyword>
<dbReference type="GO" id="GO:0016491">
    <property type="term" value="F:oxidoreductase activity"/>
    <property type="evidence" value="ECO:0007669"/>
    <property type="project" value="UniProtKB-KW"/>
</dbReference>
<protein>
    <recommendedName>
        <fullName evidence="7">Ketoreductase (KR) domain-containing protein</fullName>
    </recommendedName>
</protein>
<gene>
    <name evidence="5" type="ORF">Vbra_19614</name>
</gene>
<dbReference type="OrthoDB" id="5545019at2759"/>
<proteinExistence type="inferred from homology"/>
<dbReference type="SUPFAM" id="SSF51735">
    <property type="entry name" value="NAD(P)-binding Rossmann-fold domains"/>
    <property type="match status" value="1"/>
</dbReference>
<dbReference type="STRING" id="1169540.A0A0G4H678"/>
<dbReference type="InterPro" id="IPR036291">
    <property type="entry name" value="NAD(P)-bd_dom_sf"/>
</dbReference>
<dbReference type="Pfam" id="PF00106">
    <property type="entry name" value="adh_short"/>
    <property type="match status" value="1"/>
</dbReference>
<keyword evidence="2" id="KW-0560">Oxidoreductase</keyword>
<dbReference type="VEuPathDB" id="CryptoDB:Vbra_19614"/>
<evidence type="ECO:0008006" key="7">
    <source>
        <dbReference type="Google" id="ProtNLM"/>
    </source>
</evidence>